<evidence type="ECO:0000313" key="3">
    <source>
        <dbReference type="EMBL" id="PMD28758.1"/>
    </source>
</evidence>
<dbReference type="Proteomes" id="UP000235786">
    <property type="component" value="Unassembled WGS sequence"/>
</dbReference>
<feature type="transmembrane region" description="Helical" evidence="1">
    <location>
        <begin position="294"/>
        <end position="311"/>
    </location>
</feature>
<feature type="transmembrane region" description="Helical" evidence="1">
    <location>
        <begin position="267"/>
        <end position="287"/>
    </location>
</feature>
<keyword evidence="1" id="KW-0472">Membrane</keyword>
<reference evidence="3 4" key="1">
    <citation type="submission" date="2016-04" db="EMBL/GenBank/DDBJ databases">
        <title>A degradative enzymes factory behind the ericoid mycorrhizal symbiosis.</title>
        <authorList>
            <consortium name="DOE Joint Genome Institute"/>
            <person name="Martino E."/>
            <person name="Morin E."/>
            <person name="Grelet G."/>
            <person name="Kuo A."/>
            <person name="Kohler A."/>
            <person name="Daghino S."/>
            <person name="Barry K."/>
            <person name="Choi C."/>
            <person name="Cichocki N."/>
            <person name="Clum A."/>
            <person name="Copeland A."/>
            <person name="Hainaut M."/>
            <person name="Haridas S."/>
            <person name="Labutti K."/>
            <person name="Lindquist E."/>
            <person name="Lipzen A."/>
            <person name="Khouja H.-R."/>
            <person name="Murat C."/>
            <person name="Ohm R."/>
            <person name="Olson A."/>
            <person name="Spatafora J."/>
            <person name="Veneault-Fourrey C."/>
            <person name="Henrissat B."/>
            <person name="Grigoriev I."/>
            <person name="Martin F."/>
            <person name="Perotto S."/>
        </authorList>
    </citation>
    <scope>NUCLEOTIDE SEQUENCE [LARGE SCALE GENOMIC DNA]</scope>
    <source>
        <strain evidence="3 4">F</strain>
    </source>
</reference>
<sequence length="323" mass="36107">MTDLEASKGRFPDPERLDGFPSLSHFIAEDTEGAIFLKFDRLSARNLLYLQSNLNELQARLGELDRIDAERGVHDSGVQLSAKAYSDLKAKARWYQEDRDAAMRKDDRTSAADDENATGADAFERVALHRQIKEAMRDYREALIQAREVMNFSPPSTRALSTLKRYFYTEKDKSALLGCDANLLDDPEDLIALVQSDNDRLSGLLRHTFGRCFSDRKRNPQPDLEIYFFSENRIQLASYIISIFFSGILLLGAMACLSILNNRSWKLRLGIVALFTSLFGVVIGLLTNARRAEVFASTAAYTAVLVVYVSSNLGPSAPGMNGV</sequence>
<evidence type="ECO:0000313" key="4">
    <source>
        <dbReference type="Proteomes" id="UP000235786"/>
    </source>
</evidence>
<proteinExistence type="predicted"/>
<dbReference type="AlphaFoldDB" id="A0A2J6QR65"/>
<gene>
    <name evidence="3" type="ORF">L207DRAFT_521400</name>
</gene>
<dbReference type="OrthoDB" id="3533814at2759"/>
<organism evidence="3 4">
    <name type="scientific">Hyaloscypha variabilis (strain UAMH 11265 / GT02V1 / F)</name>
    <name type="common">Meliniomyces variabilis</name>
    <dbReference type="NCBI Taxonomy" id="1149755"/>
    <lineage>
        <taxon>Eukaryota</taxon>
        <taxon>Fungi</taxon>
        <taxon>Dikarya</taxon>
        <taxon>Ascomycota</taxon>
        <taxon>Pezizomycotina</taxon>
        <taxon>Leotiomycetes</taxon>
        <taxon>Helotiales</taxon>
        <taxon>Hyaloscyphaceae</taxon>
        <taxon>Hyaloscypha</taxon>
        <taxon>Hyaloscypha variabilis</taxon>
    </lineage>
</organism>
<keyword evidence="4" id="KW-1185">Reference proteome</keyword>
<evidence type="ECO:0000259" key="2">
    <source>
        <dbReference type="Pfam" id="PF20237"/>
    </source>
</evidence>
<dbReference type="InterPro" id="IPR046529">
    <property type="entry name" value="DUF6594"/>
</dbReference>
<feature type="transmembrane region" description="Helical" evidence="1">
    <location>
        <begin position="236"/>
        <end position="261"/>
    </location>
</feature>
<dbReference type="PANTHER" id="PTHR34502:SF4">
    <property type="entry name" value="DUF6594 DOMAIN-CONTAINING PROTEIN"/>
    <property type="match status" value="1"/>
</dbReference>
<dbReference type="PANTHER" id="PTHR34502">
    <property type="entry name" value="DUF6594 DOMAIN-CONTAINING PROTEIN-RELATED"/>
    <property type="match status" value="1"/>
</dbReference>
<evidence type="ECO:0000256" key="1">
    <source>
        <dbReference type="SAM" id="Phobius"/>
    </source>
</evidence>
<name>A0A2J6QR65_HYAVF</name>
<dbReference type="STRING" id="1149755.A0A2J6QR65"/>
<keyword evidence="1" id="KW-0812">Transmembrane</keyword>
<feature type="domain" description="DUF6594" evidence="2">
    <location>
        <begin position="20"/>
        <end position="306"/>
    </location>
</feature>
<protein>
    <recommendedName>
        <fullName evidence="2">DUF6594 domain-containing protein</fullName>
    </recommendedName>
</protein>
<accession>A0A2J6QR65</accession>
<keyword evidence="1" id="KW-1133">Transmembrane helix</keyword>
<dbReference type="Pfam" id="PF20237">
    <property type="entry name" value="DUF6594"/>
    <property type="match status" value="1"/>
</dbReference>
<dbReference type="EMBL" id="KZ613996">
    <property type="protein sequence ID" value="PMD28758.1"/>
    <property type="molecule type" value="Genomic_DNA"/>
</dbReference>